<dbReference type="GO" id="GO:0007166">
    <property type="term" value="P:cell surface receptor signaling pathway"/>
    <property type="evidence" value="ECO:0007669"/>
    <property type="project" value="InterPro"/>
</dbReference>
<dbReference type="InterPro" id="IPR036537">
    <property type="entry name" value="Adaptor_Cbl_N_dom_sf"/>
</dbReference>
<accession>A0AAD7EXW1</accession>
<keyword evidence="2" id="KW-1185">Reference proteome</keyword>
<name>A0AAD7EXW1_9AGAR</name>
<dbReference type="Gene3D" id="1.25.40.10">
    <property type="entry name" value="Tetratricopeptide repeat domain"/>
    <property type="match status" value="1"/>
</dbReference>
<dbReference type="InterPro" id="IPR059179">
    <property type="entry name" value="MLKL-like_MCAfunc"/>
</dbReference>
<proteinExistence type="predicted"/>
<dbReference type="Proteomes" id="UP001218218">
    <property type="component" value="Unassembled WGS sequence"/>
</dbReference>
<dbReference type="InterPro" id="IPR027417">
    <property type="entry name" value="P-loop_NTPase"/>
</dbReference>
<sequence length="693" mass="77490">MPRQPTATETRLEYIIACITPALAILKELNDALEPAFIQPISNTIEALANMAQSETVGSLAPVMLDNIGKFMETLHKIHTFLEAKQDGNKIRNLFHNSEMQNPLKDCHAGLNQAMEVFGINTTSAMVNNFGDIKTAAKIMHEELLEVIQTLPDTSASSDGSSPKIFHGREMELNNIMKILSQQSPRIAILGGGGMGKTDTFFVSAEAATTSVELAALVGLHAGLSPGKDLTKAVVQYFHRKPLSLLILDNLETVWEPIQSRGQIEEFLSLLTDIEHLALIITMRGTERPAKVQWTHPFLLPLQPLSDEATQQTFIYITDNAYAKEDIHQILQFTDNMPLAVDLIAHLSDYEATRSLGEAHRWPQRLPRCQSSRQLHVPRHVLRLPELAYVFNVEALARPLETVSSTRGRNAVNILSCKTILLATSLAYQDSNKRLWSLVPVREHIRKFLPPSPSVYSGEQLQPVINQITLNLGNLQEILQEGVTGCEYTGLMQHIQPILSGLCEPELEIYFAIEIWESWESDLALDPEQLLNQTVTLLEHVRNPFLKAKFYCAAGFYFFNSRFDSPQALLFFHKALESAKQCGDTKEQCSISIGIAQLKYRVGDYCTAQVHATEAQRLSKLSANLFEEARSLWIGSMTYMATGNFKKSMEQLNRAQEIAVLCGLSRGDLGYNLTMSQAEIHLQKSEHAQARKI</sequence>
<reference evidence="1" key="1">
    <citation type="submission" date="2023-03" db="EMBL/GenBank/DDBJ databases">
        <title>Massive genome expansion in bonnet fungi (Mycena s.s.) driven by repeated elements and novel gene families across ecological guilds.</title>
        <authorList>
            <consortium name="Lawrence Berkeley National Laboratory"/>
            <person name="Harder C.B."/>
            <person name="Miyauchi S."/>
            <person name="Viragh M."/>
            <person name="Kuo A."/>
            <person name="Thoen E."/>
            <person name="Andreopoulos B."/>
            <person name="Lu D."/>
            <person name="Skrede I."/>
            <person name="Drula E."/>
            <person name="Henrissat B."/>
            <person name="Morin E."/>
            <person name="Kohler A."/>
            <person name="Barry K."/>
            <person name="LaButti K."/>
            <person name="Morin E."/>
            <person name="Salamov A."/>
            <person name="Lipzen A."/>
            <person name="Mereny Z."/>
            <person name="Hegedus B."/>
            <person name="Baldrian P."/>
            <person name="Stursova M."/>
            <person name="Weitz H."/>
            <person name="Taylor A."/>
            <person name="Grigoriev I.V."/>
            <person name="Nagy L.G."/>
            <person name="Martin F."/>
            <person name="Kauserud H."/>
        </authorList>
    </citation>
    <scope>NUCLEOTIDE SEQUENCE</scope>
    <source>
        <strain evidence="1">CBHHK002</strain>
    </source>
</reference>
<gene>
    <name evidence="1" type="ORF">DFH08DRAFT_803809</name>
</gene>
<dbReference type="SUPFAM" id="SSF52540">
    <property type="entry name" value="P-loop containing nucleoside triphosphate hydrolases"/>
    <property type="match status" value="1"/>
</dbReference>
<evidence type="ECO:0000313" key="2">
    <source>
        <dbReference type="Proteomes" id="UP001218218"/>
    </source>
</evidence>
<protein>
    <recommendedName>
        <fullName evidence="3">NB-ARC domain-containing protein</fullName>
    </recommendedName>
</protein>
<dbReference type="EMBL" id="JARIHO010000009">
    <property type="protein sequence ID" value="KAJ7355875.1"/>
    <property type="molecule type" value="Genomic_DNA"/>
</dbReference>
<dbReference type="InterPro" id="IPR011990">
    <property type="entry name" value="TPR-like_helical_dom_sf"/>
</dbReference>
<dbReference type="CDD" id="cd21037">
    <property type="entry name" value="MLKL_NTD"/>
    <property type="match status" value="1"/>
</dbReference>
<dbReference type="SUPFAM" id="SSF48452">
    <property type="entry name" value="TPR-like"/>
    <property type="match status" value="1"/>
</dbReference>
<evidence type="ECO:0000313" key="1">
    <source>
        <dbReference type="EMBL" id="KAJ7355875.1"/>
    </source>
</evidence>
<dbReference type="AlphaFoldDB" id="A0AAD7EXW1"/>
<organism evidence="1 2">
    <name type="scientific">Mycena albidolilacea</name>
    <dbReference type="NCBI Taxonomy" id="1033008"/>
    <lineage>
        <taxon>Eukaryota</taxon>
        <taxon>Fungi</taxon>
        <taxon>Dikarya</taxon>
        <taxon>Basidiomycota</taxon>
        <taxon>Agaricomycotina</taxon>
        <taxon>Agaricomycetes</taxon>
        <taxon>Agaricomycetidae</taxon>
        <taxon>Agaricales</taxon>
        <taxon>Marasmiineae</taxon>
        <taxon>Mycenaceae</taxon>
        <taxon>Mycena</taxon>
    </lineage>
</organism>
<comment type="caution">
    <text evidence="1">The sequence shown here is derived from an EMBL/GenBank/DDBJ whole genome shotgun (WGS) entry which is preliminary data.</text>
</comment>
<evidence type="ECO:0008006" key="3">
    <source>
        <dbReference type="Google" id="ProtNLM"/>
    </source>
</evidence>
<dbReference type="Gene3D" id="1.20.930.20">
    <property type="entry name" value="Adaptor protein Cbl, N-terminal domain"/>
    <property type="match status" value="1"/>
</dbReference>